<keyword evidence="15" id="KW-0598">Phosphotransferase system</keyword>
<dbReference type="PRINTS" id="PR00107">
    <property type="entry name" value="PHOSPHOCPHPR"/>
</dbReference>
<reference evidence="22 23" key="1">
    <citation type="journal article" date="2018" name="ACS Chem. Biol.">
        <title>Ketoreductase domain dysfunction expands chemodiversity: malyngamide biosynthesis in the cyanobacterium Okeania hirsuta.</title>
        <authorList>
            <person name="Moss N.A."/>
            <person name="Leao T."/>
            <person name="Rankin M."/>
            <person name="McCullough T.M."/>
            <person name="Qu P."/>
            <person name="Korobeynikov A."/>
            <person name="Smith J.L."/>
            <person name="Gerwick L."/>
            <person name="Gerwick W.H."/>
        </authorList>
    </citation>
    <scope>NUCLEOTIDE SEQUENCE [LARGE SCALE GENOMIC DNA]</scope>
    <source>
        <strain evidence="22 23">PAB10Feb10-1</strain>
    </source>
</reference>
<dbReference type="InterPro" id="IPR050499">
    <property type="entry name" value="PEP-utilizing_PTS_enzyme"/>
</dbReference>
<dbReference type="InterPro" id="IPR015813">
    <property type="entry name" value="Pyrv/PenolPyrv_kinase-like_dom"/>
</dbReference>
<dbReference type="SUPFAM" id="SSF47831">
    <property type="entry name" value="Enzyme I of the PEP:sugar phosphotransferase system HPr-binding (sub)domain"/>
    <property type="match status" value="1"/>
</dbReference>
<dbReference type="GO" id="GO:0009401">
    <property type="term" value="P:phosphoenolpyruvate-dependent sugar phosphotransferase system"/>
    <property type="evidence" value="ECO:0007669"/>
    <property type="project" value="UniProtKB-KW"/>
</dbReference>
<evidence type="ECO:0000256" key="14">
    <source>
        <dbReference type="ARBA" id="ARBA00022679"/>
    </source>
</evidence>
<evidence type="ECO:0000256" key="10">
    <source>
        <dbReference type="ARBA" id="ARBA00020422"/>
    </source>
</evidence>
<dbReference type="Gene3D" id="1.10.274.10">
    <property type="entry name" value="PtsI, HPr-binding domain"/>
    <property type="match status" value="1"/>
</dbReference>
<evidence type="ECO:0000313" key="22">
    <source>
        <dbReference type="EMBL" id="RQH29623.1"/>
    </source>
</evidence>
<dbReference type="GO" id="GO:0047324">
    <property type="term" value="F:phosphoenolpyruvate-glycerone phosphotransferase activity"/>
    <property type="evidence" value="ECO:0007669"/>
    <property type="project" value="UniProtKB-EC"/>
</dbReference>
<organism evidence="22 23">
    <name type="scientific">Okeania hirsuta</name>
    <dbReference type="NCBI Taxonomy" id="1458930"/>
    <lineage>
        <taxon>Bacteria</taxon>
        <taxon>Bacillati</taxon>
        <taxon>Cyanobacteriota</taxon>
        <taxon>Cyanophyceae</taxon>
        <taxon>Oscillatoriophycideae</taxon>
        <taxon>Oscillatoriales</taxon>
        <taxon>Microcoleaceae</taxon>
        <taxon>Okeania</taxon>
    </lineage>
</organism>
<dbReference type="Pfam" id="PF00391">
    <property type="entry name" value="PEP-utilizers"/>
    <property type="match status" value="1"/>
</dbReference>
<dbReference type="PANTHER" id="PTHR46244">
    <property type="entry name" value="PHOSPHOENOLPYRUVATE-PROTEIN PHOSPHOTRANSFERASE"/>
    <property type="match status" value="1"/>
</dbReference>
<evidence type="ECO:0000259" key="21">
    <source>
        <dbReference type="PROSITE" id="PS51350"/>
    </source>
</evidence>
<dbReference type="GO" id="GO:0016020">
    <property type="term" value="C:membrane"/>
    <property type="evidence" value="ECO:0007669"/>
    <property type="project" value="InterPro"/>
</dbReference>
<evidence type="ECO:0000256" key="19">
    <source>
        <dbReference type="ARBA" id="ARBA00046577"/>
    </source>
</evidence>
<dbReference type="SUPFAM" id="SSF51621">
    <property type="entry name" value="Phosphoenolpyruvate/pyruvate domain"/>
    <property type="match status" value="1"/>
</dbReference>
<dbReference type="Pfam" id="PF05524">
    <property type="entry name" value="PEP-utilisers_N"/>
    <property type="match status" value="1"/>
</dbReference>
<comment type="function">
    <text evidence="5">General (non sugar-specific) component of the phosphoenolpyruvate-dependent sugar phosphotransferase system (sugar PTS). This major carbohydrate active-transport system catalyzes the phosphorylation of incoming sugar substrates concomitantly with their translocation across the cell membrane. The phosphoryl group from phosphoenolpyruvate (PEP) is transferred to the phosphoryl carrier protein HPr by enzyme I. Phospho-HPr then transfers it to the PTS EIIA domain.</text>
</comment>
<dbReference type="InterPro" id="IPR035895">
    <property type="entry name" value="HPr-like_sf"/>
</dbReference>
<feature type="domain" description="HPr" evidence="21">
    <location>
        <begin position="163"/>
        <end position="253"/>
    </location>
</feature>
<keyword evidence="17" id="KW-0418">Kinase</keyword>
<comment type="subunit">
    <text evidence="19">Homodimer. The dihydroxyacetone kinase complex is composed of a homodimer of DhaM, a homodimer of DhaK and the subunit DhaL.</text>
</comment>
<dbReference type="OrthoDB" id="9765468at2"/>
<dbReference type="NCBIfam" id="TIGR01003">
    <property type="entry name" value="PTS_HPr_family"/>
    <property type="match status" value="1"/>
</dbReference>
<evidence type="ECO:0000256" key="16">
    <source>
        <dbReference type="ARBA" id="ARBA00022723"/>
    </source>
</evidence>
<dbReference type="InterPro" id="IPR036618">
    <property type="entry name" value="PtsI_HPr-bd_sf"/>
</dbReference>
<dbReference type="Gene3D" id="3.30.1340.10">
    <property type="entry name" value="HPr-like"/>
    <property type="match status" value="1"/>
</dbReference>
<dbReference type="SUPFAM" id="SSF55594">
    <property type="entry name" value="HPr-like"/>
    <property type="match status" value="1"/>
</dbReference>
<dbReference type="SUPFAM" id="SSF53062">
    <property type="entry name" value="PTS system fructose IIA component-like"/>
    <property type="match status" value="1"/>
</dbReference>
<dbReference type="InterPro" id="IPR006318">
    <property type="entry name" value="PTS_EI-like"/>
</dbReference>
<dbReference type="InterPro" id="IPR000032">
    <property type="entry name" value="HPr-like"/>
</dbReference>
<keyword evidence="14 22" id="KW-0808">Transferase</keyword>
<dbReference type="InterPro" id="IPR001020">
    <property type="entry name" value="PTS_HPr_His_P_site"/>
</dbReference>
<dbReference type="Proteomes" id="UP000269154">
    <property type="component" value="Unassembled WGS sequence"/>
</dbReference>
<name>A0A3N6P6E9_9CYAN</name>
<dbReference type="InterPro" id="IPR040442">
    <property type="entry name" value="Pyrv_kinase-like_dom_sf"/>
</dbReference>
<evidence type="ECO:0000256" key="12">
    <source>
        <dbReference type="ARBA" id="ARBA00022490"/>
    </source>
</evidence>
<dbReference type="InterPro" id="IPR023151">
    <property type="entry name" value="PEP_util_CS"/>
</dbReference>
<comment type="catalytic activity">
    <reaction evidence="2">
        <text>dihydroxyacetone + phosphoenolpyruvate = dihydroxyacetone phosphate + pyruvate</text>
        <dbReference type="Rhea" id="RHEA:18381"/>
        <dbReference type="ChEBI" id="CHEBI:15361"/>
        <dbReference type="ChEBI" id="CHEBI:16016"/>
        <dbReference type="ChEBI" id="CHEBI:57642"/>
        <dbReference type="ChEBI" id="CHEBI:58702"/>
        <dbReference type="EC" id="2.7.1.121"/>
    </reaction>
</comment>
<dbReference type="SUPFAM" id="SSF52009">
    <property type="entry name" value="Phosphohistidine domain"/>
    <property type="match status" value="1"/>
</dbReference>
<dbReference type="InterPro" id="IPR008731">
    <property type="entry name" value="PTS_EIN"/>
</dbReference>
<evidence type="ECO:0000256" key="6">
    <source>
        <dbReference type="ARBA" id="ARBA00004496"/>
    </source>
</evidence>
<accession>A0A3N6P6E9</accession>
<proteinExistence type="inferred from homology"/>
<comment type="similarity">
    <text evidence="7">Belongs to the PEP-utilizing enzyme family.</text>
</comment>
<dbReference type="PROSITE" id="PS51096">
    <property type="entry name" value="PTS_EIIA_TYPE_4"/>
    <property type="match status" value="1"/>
</dbReference>
<dbReference type="Pfam" id="PF03610">
    <property type="entry name" value="EIIA-man"/>
    <property type="match status" value="1"/>
</dbReference>
<dbReference type="InterPro" id="IPR008279">
    <property type="entry name" value="PEP-util_enz_mobile_dom"/>
</dbReference>
<keyword evidence="16" id="KW-0479">Metal-binding</keyword>
<gene>
    <name evidence="22" type="primary">ptsP</name>
    <name evidence="22" type="ORF">D5R40_24625</name>
</gene>
<comment type="subcellular location">
    <subcellularLocation>
        <location evidence="6">Cytoplasm</location>
    </subcellularLocation>
</comment>
<keyword evidence="23" id="KW-1185">Reference proteome</keyword>
<evidence type="ECO:0000313" key="23">
    <source>
        <dbReference type="Proteomes" id="UP000269154"/>
    </source>
</evidence>
<keyword evidence="18" id="KW-0460">Magnesium</keyword>
<evidence type="ECO:0000256" key="11">
    <source>
        <dbReference type="ARBA" id="ARBA00022448"/>
    </source>
</evidence>
<dbReference type="GO" id="GO:0046872">
    <property type="term" value="F:metal ion binding"/>
    <property type="evidence" value="ECO:0007669"/>
    <property type="project" value="UniProtKB-KW"/>
</dbReference>
<evidence type="ECO:0000256" key="15">
    <source>
        <dbReference type="ARBA" id="ARBA00022683"/>
    </source>
</evidence>
<dbReference type="NCBIfam" id="TIGR01417">
    <property type="entry name" value="PTS_I_fam"/>
    <property type="match status" value="1"/>
</dbReference>
<dbReference type="Pfam" id="PF02896">
    <property type="entry name" value="PEP-utilizers_C"/>
    <property type="match status" value="1"/>
</dbReference>
<dbReference type="EC" id="2.7.3.9" evidence="9"/>
<dbReference type="Gene3D" id="3.50.30.10">
    <property type="entry name" value="Phosphohistidine domain"/>
    <property type="match status" value="1"/>
</dbReference>
<evidence type="ECO:0000256" key="17">
    <source>
        <dbReference type="ARBA" id="ARBA00022777"/>
    </source>
</evidence>
<feature type="domain" description="PTS EIIA type-4" evidence="20">
    <location>
        <begin position="8"/>
        <end position="143"/>
    </location>
</feature>
<evidence type="ECO:0000256" key="8">
    <source>
        <dbReference type="ARBA" id="ARBA00012095"/>
    </source>
</evidence>
<evidence type="ECO:0000256" key="9">
    <source>
        <dbReference type="ARBA" id="ARBA00012232"/>
    </source>
</evidence>
<evidence type="ECO:0000256" key="2">
    <source>
        <dbReference type="ARBA" id="ARBA00001113"/>
    </source>
</evidence>
<dbReference type="InterPro" id="IPR012844">
    <property type="entry name" value="DhaM_N"/>
</dbReference>
<dbReference type="GO" id="GO:0005737">
    <property type="term" value="C:cytoplasm"/>
    <property type="evidence" value="ECO:0007669"/>
    <property type="project" value="UniProtKB-SubCell"/>
</dbReference>
<protein>
    <recommendedName>
        <fullName evidence="10">Phosphocarrier protein HPr</fullName>
        <ecNumber evidence="8">2.7.1.121</ecNumber>
        <ecNumber evidence="9">2.7.3.9</ecNumber>
    </recommendedName>
</protein>
<keyword evidence="12" id="KW-0963">Cytoplasm</keyword>
<evidence type="ECO:0000256" key="7">
    <source>
        <dbReference type="ARBA" id="ARBA00007837"/>
    </source>
</evidence>
<dbReference type="PRINTS" id="PR01736">
    <property type="entry name" value="PHPHTRNFRASE"/>
</dbReference>
<keyword evidence="13" id="KW-0762">Sugar transport</keyword>
<evidence type="ECO:0000256" key="13">
    <source>
        <dbReference type="ARBA" id="ARBA00022597"/>
    </source>
</evidence>
<dbReference type="PROSITE" id="PS00742">
    <property type="entry name" value="PEP_ENZYMES_2"/>
    <property type="match status" value="1"/>
</dbReference>
<comment type="function">
    <text evidence="4">Component of the dihydroxyacetone kinase complex, which is responsible for the phosphoenolpyruvate (PEP)-dependent phosphorylation of dihydroxyacetone. DhaM serves as the phosphoryl donor. Is phosphorylated by phosphoenolpyruvate in an EI- and HPr-dependent reaction, and a phosphorelay system on histidine residues finally leads to phosphoryl transfer to DhaL and dihydroxyacetone.</text>
</comment>
<dbReference type="GO" id="GO:0008965">
    <property type="term" value="F:phosphoenolpyruvate-protein phosphotransferase activity"/>
    <property type="evidence" value="ECO:0007669"/>
    <property type="project" value="UniProtKB-EC"/>
</dbReference>
<evidence type="ECO:0000256" key="3">
    <source>
        <dbReference type="ARBA" id="ARBA00001946"/>
    </source>
</evidence>
<evidence type="ECO:0000259" key="20">
    <source>
        <dbReference type="PROSITE" id="PS51096"/>
    </source>
</evidence>
<sequence length="841" mass="90582">MTVSSESKVGIVLVSHSAKLAEAVAELAKQMTQERVPIAIAAGIDDPENPFGTDVLKVQEAIESVYTDAGVVIFMDLGSAIMSAEMAIELLPPAQKNHIKICPAPLIEGAIAAIIQASLGANIQQVIAEANGALMTKSSQLNVDEAIPINIENTQNKDDETPSEKIKITVKNSLGIHARPAAKLVAIANNFSAKISLQNLTKNSHLVNAKSINQVMKLAVKKGDEIEIQATGNKAVDALKAIQELITNNFYEAEVIVKKTPKILTTPDTNNKLVGTPASPGIAIATVVHARAEILEEVEDYPVENSEVEWEYLQLILQTAKQEIQRIIDSLSDQNKSDNNQADIFQAHQLYIEDPTLLEQVHQLIFAQNRCAAVAWKTAIEEMIATYQKLEDPYLQARAIDIKDVGGRVLQLLTGRSRRTLNLSKPGILVAPDLTPSQATQLQPNLVLGICTSAGSVTAHSTLIANMLGIPMVVGVGSQLLSLTPGSQIALDGETGEIWLEPNQAQLQELQAKQAHTSSTFQQPQEAITQDGKKIPLMANILGVADTKLALERGAEGVGLLRTEFLYLERNTAPTEAEEYETYRAIAEILGTRPLTIRTLDIGGDKVLPYIKQESEANPVLGCRGIRESLDNPEILRSQLRAILRVSHGHNIKVMFPMVTSVQEVRAAREILTEVEHSLLELPSFPGVGNIKVGIMIEVPAAAMMADQLAQEVDFFSIGTNDLSQYVMAADRTNSKVAHLADGFEPAVLRMIQQTVIAAHQASISVSVCGQLASSPLAVPILLGLGVDELSVAPPAISTVKKVISQLNGSQVEAIARDVLQLDGAKSVKEYIVGQLGLVIL</sequence>
<dbReference type="PANTHER" id="PTHR46244:SF6">
    <property type="entry name" value="PHOSPHOENOLPYRUVATE-PROTEIN PHOSPHOTRANSFERASE"/>
    <property type="match status" value="1"/>
</dbReference>
<dbReference type="EC" id="2.7.1.121" evidence="8"/>
<dbReference type="Pfam" id="PF00381">
    <property type="entry name" value="PTS-HPr"/>
    <property type="match status" value="1"/>
</dbReference>
<dbReference type="AlphaFoldDB" id="A0A3N6P6E9"/>
<evidence type="ECO:0000256" key="5">
    <source>
        <dbReference type="ARBA" id="ARBA00003681"/>
    </source>
</evidence>
<dbReference type="EMBL" id="RCBY01000191">
    <property type="protein sequence ID" value="RQH29623.1"/>
    <property type="molecule type" value="Genomic_DNA"/>
</dbReference>
<dbReference type="InterPro" id="IPR000121">
    <property type="entry name" value="PEP_util_C"/>
</dbReference>
<comment type="caution">
    <text evidence="22">The sequence shown here is derived from an EMBL/GenBank/DDBJ whole genome shotgun (WGS) entry which is preliminary data.</text>
</comment>
<dbReference type="Gene3D" id="3.20.20.60">
    <property type="entry name" value="Phosphoenolpyruvate-binding domains"/>
    <property type="match status" value="1"/>
</dbReference>
<dbReference type="PROSITE" id="PS00369">
    <property type="entry name" value="PTS_HPR_HIS"/>
    <property type="match status" value="1"/>
</dbReference>
<evidence type="ECO:0000256" key="1">
    <source>
        <dbReference type="ARBA" id="ARBA00000683"/>
    </source>
</evidence>
<comment type="catalytic activity">
    <reaction evidence="1">
        <text>L-histidyl-[protein] + phosphoenolpyruvate = N(pros)-phospho-L-histidyl-[protein] + pyruvate</text>
        <dbReference type="Rhea" id="RHEA:23880"/>
        <dbReference type="Rhea" id="RHEA-COMP:9745"/>
        <dbReference type="Rhea" id="RHEA-COMP:9746"/>
        <dbReference type="ChEBI" id="CHEBI:15361"/>
        <dbReference type="ChEBI" id="CHEBI:29979"/>
        <dbReference type="ChEBI" id="CHEBI:58702"/>
        <dbReference type="ChEBI" id="CHEBI:64837"/>
        <dbReference type="EC" id="2.7.3.9"/>
    </reaction>
</comment>
<dbReference type="InterPro" id="IPR004701">
    <property type="entry name" value="PTS_EIIA_man-typ"/>
</dbReference>
<dbReference type="InterPro" id="IPR036662">
    <property type="entry name" value="PTS_EIIA_man-typ_sf"/>
</dbReference>
<evidence type="ECO:0000256" key="18">
    <source>
        <dbReference type="ARBA" id="ARBA00022842"/>
    </source>
</evidence>
<comment type="cofactor">
    <cofactor evidence="3">
        <name>Mg(2+)</name>
        <dbReference type="ChEBI" id="CHEBI:18420"/>
    </cofactor>
</comment>
<dbReference type="RefSeq" id="WP_124155332.1">
    <property type="nucleotide sequence ID" value="NZ_CAWOLW010000103.1"/>
</dbReference>
<dbReference type="InterPro" id="IPR036637">
    <property type="entry name" value="Phosphohistidine_dom_sf"/>
</dbReference>
<evidence type="ECO:0000256" key="4">
    <source>
        <dbReference type="ARBA" id="ARBA00002788"/>
    </source>
</evidence>
<dbReference type="CDD" id="cd00367">
    <property type="entry name" value="PTS-HPr_like"/>
    <property type="match status" value="1"/>
</dbReference>
<keyword evidence="22" id="KW-0670">Pyruvate</keyword>
<dbReference type="NCBIfam" id="TIGR02364">
    <property type="entry name" value="dha_pts"/>
    <property type="match status" value="1"/>
</dbReference>
<keyword evidence="11" id="KW-0813">Transport</keyword>
<dbReference type="PROSITE" id="PS51350">
    <property type="entry name" value="PTS_HPR_DOM"/>
    <property type="match status" value="1"/>
</dbReference>
<dbReference type="Gene3D" id="3.40.50.510">
    <property type="entry name" value="Phosphotransferase system, mannose-type IIA component"/>
    <property type="match status" value="1"/>
</dbReference>